<dbReference type="GO" id="GO:0015093">
    <property type="term" value="F:ferrous iron transmembrane transporter activity"/>
    <property type="evidence" value="ECO:0007669"/>
    <property type="project" value="TreeGrafter"/>
</dbReference>
<dbReference type="InterPro" id="IPR027417">
    <property type="entry name" value="P-loop_NTPase"/>
</dbReference>
<reference evidence="2" key="1">
    <citation type="submission" date="2014-08" db="EMBL/GenBank/DDBJ databases">
        <title>Fullgenome sequencing of Anoxybacillus sp.25 isolate from Garga hot-spring Russia.</title>
        <authorList>
            <person name="Rozanov A.S."/>
            <person name="Kotenko A.V."/>
            <person name="Malup T.K."/>
            <person name="Peltek S.E."/>
        </authorList>
    </citation>
    <scope>NUCLEOTIDE SEQUENCE [LARGE SCALE GENOMIC DNA]</scope>
    <source>
        <strain evidence="2">25</strain>
    </source>
</reference>
<dbReference type="PROSITE" id="PS51711">
    <property type="entry name" value="G_FEOB"/>
    <property type="match status" value="1"/>
</dbReference>
<dbReference type="GO" id="GO:0005886">
    <property type="term" value="C:plasma membrane"/>
    <property type="evidence" value="ECO:0007669"/>
    <property type="project" value="TreeGrafter"/>
</dbReference>
<accession>A0A094JJ13</accession>
<dbReference type="GO" id="GO:0005525">
    <property type="term" value="F:GTP binding"/>
    <property type="evidence" value="ECO:0007669"/>
    <property type="project" value="InterPro"/>
</dbReference>
<dbReference type="AlphaFoldDB" id="A0A094JJ13"/>
<dbReference type="PANTHER" id="PTHR43185:SF1">
    <property type="entry name" value="FE(2+) TRANSPORTER FEOB"/>
    <property type="match status" value="1"/>
</dbReference>
<dbReference type="EMBL" id="JPZO01000013">
    <property type="protein sequence ID" value="KFZ32546.1"/>
    <property type="molecule type" value="Genomic_DNA"/>
</dbReference>
<dbReference type="InterPro" id="IPR050860">
    <property type="entry name" value="FeoB_GTPase"/>
</dbReference>
<organism evidence="2">
    <name type="scientific">Anoxybacillus flavithermus</name>
    <dbReference type="NCBI Taxonomy" id="33934"/>
    <lineage>
        <taxon>Bacteria</taxon>
        <taxon>Bacillati</taxon>
        <taxon>Bacillota</taxon>
        <taxon>Bacilli</taxon>
        <taxon>Bacillales</taxon>
        <taxon>Anoxybacillaceae</taxon>
        <taxon>Anoxybacillus</taxon>
    </lineage>
</organism>
<evidence type="ECO:0000259" key="1">
    <source>
        <dbReference type="PROSITE" id="PS51711"/>
    </source>
</evidence>
<name>A0A094JJ13_9BACL</name>
<comment type="caution">
    <text evidence="2">The sequence shown here is derived from an EMBL/GenBank/DDBJ whole genome shotgun (WGS) entry which is preliminary data.</text>
</comment>
<dbReference type="Gene3D" id="3.40.50.300">
    <property type="entry name" value="P-loop containing nucleotide triphosphate hydrolases"/>
    <property type="match status" value="1"/>
</dbReference>
<dbReference type="Pfam" id="PF02421">
    <property type="entry name" value="FeoB_N"/>
    <property type="match status" value="1"/>
</dbReference>
<dbReference type="PANTHER" id="PTHR43185">
    <property type="entry name" value="FERROUS IRON TRANSPORT PROTEIN B"/>
    <property type="match status" value="1"/>
</dbReference>
<feature type="domain" description="FeoB-type G" evidence="1">
    <location>
        <begin position="1"/>
        <end position="64"/>
    </location>
</feature>
<protein>
    <recommendedName>
        <fullName evidence="1">FeoB-type G domain-containing protein</fullName>
    </recommendedName>
</protein>
<proteinExistence type="predicted"/>
<dbReference type="InterPro" id="IPR030389">
    <property type="entry name" value="G_FEOB_dom"/>
</dbReference>
<evidence type="ECO:0000313" key="2">
    <source>
        <dbReference type="EMBL" id="KFZ32546.1"/>
    </source>
</evidence>
<gene>
    <name evidence="2" type="ORF">JS44_02520</name>
</gene>
<sequence>MRNKQAKVIDLPGVYSLHPLSRDERVVTQFLLTESFDEMLNIVDASQLERNLLLTVQLWNSVNR</sequence>